<dbReference type="EMBL" id="BAABJP010000008">
    <property type="protein sequence ID" value="GAA5153830.1"/>
    <property type="molecule type" value="Genomic_DNA"/>
</dbReference>
<comment type="caution">
    <text evidence="1">The sequence shown here is derived from an EMBL/GenBank/DDBJ whole genome shotgun (WGS) entry which is preliminary data.</text>
</comment>
<dbReference type="Pfam" id="PF08002">
    <property type="entry name" value="DUF1697"/>
    <property type="match status" value="1"/>
</dbReference>
<sequence length="179" mass="19087">MTRYALLLKGVNVGGKKKIAMAELRELLAGLGHTDVRTLLNSGNAVFDSPSSDRAGLLEDIEEALAGRYGTRVASLLRTGPELAAVIAGNPLVTAETNGSRMLTLFLSETLDPDLLAVHDPTALDPAAVRLGDGVIYQSCPDGILKAPDVSTFVEKRFKIVVTGRNWNTVHKLHALLTS</sequence>
<proteinExistence type="predicted"/>
<protein>
    <submittedName>
        <fullName evidence="1">DUF1697 domain-containing protein</fullName>
    </submittedName>
</protein>
<dbReference type="RefSeq" id="WP_185061710.1">
    <property type="nucleotide sequence ID" value="NZ_BAABJP010000008.1"/>
</dbReference>
<keyword evidence="2" id="KW-1185">Reference proteome</keyword>
<dbReference type="PANTHER" id="PTHR36439">
    <property type="entry name" value="BLL4334 PROTEIN"/>
    <property type="match status" value="1"/>
</dbReference>
<name>A0ABP9Q0G7_9PSEU</name>
<organism evidence="1 2">
    <name type="scientific">Pseudonocardia eucalypti</name>
    <dbReference type="NCBI Taxonomy" id="648755"/>
    <lineage>
        <taxon>Bacteria</taxon>
        <taxon>Bacillati</taxon>
        <taxon>Actinomycetota</taxon>
        <taxon>Actinomycetes</taxon>
        <taxon>Pseudonocardiales</taxon>
        <taxon>Pseudonocardiaceae</taxon>
        <taxon>Pseudonocardia</taxon>
    </lineage>
</organism>
<dbReference type="PANTHER" id="PTHR36439:SF1">
    <property type="entry name" value="DUF1697 DOMAIN-CONTAINING PROTEIN"/>
    <property type="match status" value="1"/>
</dbReference>
<accession>A0ABP9Q0G7</accession>
<dbReference type="InterPro" id="IPR012545">
    <property type="entry name" value="DUF1697"/>
</dbReference>
<reference evidence="2" key="1">
    <citation type="journal article" date="2019" name="Int. J. Syst. Evol. Microbiol.">
        <title>The Global Catalogue of Microorganisms (GCM) 10K type strain sequencing project: providing services to taxonomists for standard genome sequencing and annotation.</title>
        <authorList>
            <consortium name="The Broad Institute Genomics Platform"/>
            <consortium name="The Broad Institute Genome Sequencing Center for Infectious Disease"/>
            <person name="Wu L."/>
            <person name="Ma J."/>
        </authorList>
    </citation>
    <scope>NUCLEOTIDE SEQUENCE [LARGE SCALE GENOMIC DNA]</scope>
    <source>
        <strain evidence="2">JCM 18303</strain>
    </source>
</reference>
<dbReference type="Proteomes" id="UP001428817">
    <property type="component" value="Unassembled WGS sequence"/>
</dbReference>
<gene>
    <name evidence="1" type="ORF">GCM10023321_24700</name>
</gene>
<evidence type="ECO:0000313" key="2">
    <source>
        <dbReference type="Proteomes" id="UP001428817"/>
    </source>
</evidence>
<evidence type="ECO:0000313" key="1">
    <source>
        <dbReference type="EMBL" id="GAA5153830.1"/>
    </source>
</evidence>
<dbReference type="SUPFAM" id="SSF160379">
    <property type="entry name" value="SP0830-like"/>
    <property type="match status" value="1"/>
</dbReference>
<dbReference type="PIRSF" id="PIRSF008502">
    <property type="entry name" value="UCP008502"/>
    <property type="match status" value="1"/>
</dbReference>
<dbReference type="Gene3D" id="3.30.70.1280">
    <property type="entry name" value="SP0830-like domains"/>
    <property type="match status" value="1"/>
</dbReference>